<dbReference type="GO" id="GO:0005886">
    <property type="term" value="C:plasma membrane"/>
    <property type="evidence" value="ECO:0007669"/>
    <property type="project" value="TreeGrafter"/>
</dbReference>
<dbReference type="Proteomes" id="UP000095282">
    <property type="component" value="Unplaced"/>
</dbReference>
<feature type="transmembrane region" description="Helical" evidence="1">
    <location>
        <begin position="140"/>
        <end position="165"/>
    </location>
</feature>
<keyword evidence="2" id="KW-1185">Reference proteome</keyword>
<dbReference type="PANTHER" id="PTHR22943:SF65">
    <property type="entry name" value="SEVEN TM RECEPTOR"/>
    <property type="match status" value="1"/>
</dbReference>
<keyword evidence="1" id="KW-0472">Membrane</keyword>
<organism evidence="2 3">
    <name type="scientific">Caenorhabditis tropicalis</name>
    <dbReference type="NCBI Taxonomy" id="1561998"/>
    <lineage>
        <taxon>Eukaryota</taxon>
        <taxon>Metazoa</taxon>
        <taxon>Ecdysozoa</taxon>
        <taxon>Nematoda</taxon>
        <taxon>Chromadorea</taxon>
        <taxon>Rhabditida</taxon>
        <taxon>Rhabditina</taxon>
        <taxon>Rhabditomorpha</taxon>
        <taxon>Rhabditoidea</taxon>
        <taxon>Rhabditidae</taxon>
        <taxon>Peloderinae</taxon>
        <taxon>Caenorhabditis</taxon>
    </lineage>
</organism>
<dbReference type="WBParaSite" id="Csp11.Scaffold290.g747.t1">
    <property type="protein sequence ID" value="Csp11.Scaffold290.g747.t1"/>
    <property type="gene ID" value="Csp11.Scaffold290.g747"/>
</dbReference>
<dbReference type="GO" id="GO:0038022">
    <property type="term" value="F:G protein-coupled olfactory receptor activity"/>
    <property type="evidence" value="ECO:0007669"/>
    <property type="project" value="TreeGrafter"/>
</dbReference>
<dbReference type="AlphaFoldDB" id="A0A1I7SYA3"/>
<dbReference type="eggNOG" id="ENOG502TFPH">
    <property type="taxonomic scope" value="Eukaryota"/>
</dbReference>
<feature type="transmembrane region" description="Helical" evidence="1">
    <location>
        <begin position="225"/>
        <end position="249"/>
    </location>
</feature>
<dbReference type="Pfam" id="PF10326">
    <property type="entry name" value="7TM_GPCR_Str"/>
    <property type="match status" value="1"/>
</dbReference>
<evidence type="ECO:0000256" key="1">
    <source>
        <dbReference type="SAM" id="Phobius"/>
    </source>
</evidence>
<protein>
    <submittedName>
        <fullName evidence="3">Seven TM Receptor</fullName>
    </submittedName>
</protein>
<dbReference type="PANTHER" id="PTHR22943">
    <property type="entry name" value="7-TRANSMEMBRANE DOMAIN RECEPTOR C.ELEGANS"/>
    <property type="match status" value="1"/>
</dbReference>
<reference evidence="3" key="1">
    <citation type="submission" date="2016-11" db="UniProtKB">
        <authorList>
            <consortium name="WormBaseParasite"/>
        </authorList>
    </citation>
    <scope>IDENTIFICATION</scope>
</reference>
<keyword evidence="1" id="KW-1133">Transmembrane helix</keyword>
<name>A0A1I7SYA3_9PELO</name>
<feature type="transmembrane region" description="Helical" evidence="1">
    <location>
        <begin position="75"/>
        <end position="95"/>
    </location>
</feature>
<evidence type="ECO:0000313" key="3">
    <source>
        <dbReference type="WBParaSite" id="Csp11.Scaffold290.g747.t1"/>
    </source>
</evidence>
<dbReference type="GO" id="GO:0042048">
    <property type="term" value="P:olfactory behavior"/>
    <property type="evidence" value="ECO:0007669"/>
    <property type="project" value="TreeGrafter"/>
</dbReference>
<proteinExistence type="predicted"/>
<keyword evidence="1" id="KW-0812">Transmembrane</keyword>
<feature type="transmembrane region" description="Helical" evidence="1">
    <location>
        <begin position="195"/>
        <end position="219"/>
    </location>
</feature>
<accession>A0A1I7SYA3</accession>
<feature type="transmembrane region" description="Helical" evidence="1">
    <location>
        <begin position="28"/>
        <end position="54"/>
    </location>
</feature>
<sequence length="267" mass="30555">MVVQPDFFSYSSLFIVIARTDRLGLPLWMIQILNIMFCSMFGVSMAMFTFHFIYRYFVITASPYVKMDSTLKISAWFLTPILYGIVWGLVVFVTLGPNEETDRIVEDHFLPSRHITMDQLTYVGPNYYMTDENGMETLNLTVFCGMAILIAMVTSSVLTIGIFAYKCYKAMGVLLHESNHSEGYKVLQSQLLNMLIVQVTIPAVLMHIPFSILLIGTMFHIGNEVAAGFFCISVAAYPVLDPLPTMFMIQHYRQVLKKIIKKRVKFW</sequence>
<evidence type="ECO:0000313" key="2">
    <source>
        <dbReference type="Proteomes" id="UP000095282"/>
    </source>
</evidence>
<dbReference type="SUPFAM" id="SSF81321">
    <property type="entry name" value="Family A G protein-coupled receptor-like"/>
    <property type="match status" value="1"/>
</dbReference>
<dbReference type="InterPro" id="IPR019428">
    <property type="entry name" value="7TM_GPCR_serpentine_rcpt_Str"/>
</dbReference>